<keyword evidence="2" id="KW-1185">Reference proteome</keyword>
<dbReference type="EMBL" id="RQGH01000023">
    <property type="protein sequence ID" value="TGL67523.1"/>
    <property type="molecule type" value="Genomic_DNA"/>
</dbReference>
<name>A0A4Z1A452_9LEPT</name>
<dbReference type="Pfam" id="PF09912">
    <property type="entry name" value="DUF2141"/>
    <property type="match status" value="1"/>
</dbReference>
<proteinExistence type="predicted"/>
<dbReference type="Proteomes" id="UP000297567">
    <property type="component" value="Unassembled WGS sequence"/>
</dbReference>
<dbReference type="AlphaFoldDB" id="A0A4Z1A452"/>
<sequence length="143" mass="16119">MEGLKKYLWFVLLLPVLSVHALDLEVEILNRKSKQSVIRCGIFISQDGFPSEEKKAVMRVLGVESNEQKTICNFKGLQSKLYAVSVLEDLNANGKMETTFVGFPKEPWGVSKDAPMHPFGPPTFDESAFFLKSNLNIQIKLNQ</sequence>
<evidence type="ECO:0000313" key="2">
    <source>
        <dbReference type="Proteomes" id="UP000297567"/>
    </source>
</evidence>
<dbReference type="RefSeq" id="WP_135642032.1">
    <property type="nucleotide sequence ID" value="NZ_RQGH01000023.1"/>
</dbReference>
<accession>A0A4Z1A452</accession>
<evidence type="ECO:0000313" key="1">
    <source>
        <dbReference type="EMBL" id="TGL67523.1"/>
    </source>
</evidence>
<reference evidence="1" key="1">
    <citation type="journal article" date="2019" name="PLoS Negl. Trop. Dis.">
        <title>Revisiting the worldwide diversity of Leptospira species in the environment.</title>
        <authorList>
            <person name="Vincent A.T."/>
            <person name="Schiettekatte O."/>
            <person name="Bourhy P."/>
            <person name="Veyrier F.J."/>
            <person name="Picardeau M."/>
        </authorList>
    </citation>
    <scope>NUCLEOTIDE SEQUENCE [LARGE SCALE GENOMIC DNA]</scope>
    <source>
        <strain evidence="1">201702451</strain>
    </source>
</reference>
<gene>
    <name evidence="1" type="ORF">EHQ62_08975</name>
</gene>
<protein>
    <submittedName>
        <fullName evidence="1">DUF2141 domain-containing protein</fullName>
    </submittedName>
</protein>
<dbReference type="InterPro" id="IPR018673">
    <property type="entry name" value="DUF2141"/>
</dbReference>
<dbReference type="OrthoDB" id="9788332at2"/>
<comment type="caution">
    <text evidence="1">The sequence shown here is derived from an EMBL/GenBank/DDBJ whole genome shotgun (WGS) entry which is preliminary data.</text>
</comment>
<organism evidence="1 2">
    <name type="scientific">Leptospira jelokensis</name>
    <dbReference type="NCBI Taxonomy" id="2484931"/>
    <lineage>
        <taxon>Bacteria</taxon>
        <taxon>Pseudomonadati</taxon>
        <taxon>Spirochaetota</taxon>
        <taxon>Spirochaetia</taxon>
        <taxon>Leptospirales</taxon>
        <taxon>Leptospiraceae</taxon>
        <taxon>Leptospira</taxon>
    </lineage>
</organism>